<dbReference type="PANTHER" id="PTHR11647:SF1">
    <property type="entry name" value="COLLAPSIN RESPONSE MEDIATOR PROTEIN"/>
    <property type="match status" value="1"/>
</dbReference>
<dbReference type="RefSeq" id="WP_163655774.1">
    <property type="nucleotide sequence ID" value="NZ_JAAGRN010000008.1"/>
</dbReference>
<reference evidence="2" key="1">
    <citation type="submission" date="2020-02" db="EMBL/GenBank/DDBJ databases">
        <authorList>
            <person name="Chen W.-M."/>
        </authorList>
    </citation>
    <scope>NUCLEOTIDE SEQUENCE</scope>
    <source>
        <strain evidence="2">NBD-18</strain>
    </source>
</reference>
<gene>
    <name evidence="2" type="ORF">G3I67_12320</name>
</gene>
<dbReference type="InterPro" id="IPR011059">
    <property type="entry name" value="Metal-dep_hydrolase_composite"/>
</dbReference>
<dbReference type="GO" id="GO:0005829">
    <property type="term" value="C:cytosol"/>
    <property type="evidence" value="ECO:0007669"/>
    <property type="project" value="TreeGrafter"/>
</dbReference>
<feature type="domain" description="Amidohydrolase 3" evidence="1">
    <location>
        <begin position="43"/>
        <end position="540"/>
    </location>
</feature>
<dbReference type="GO" id="GO:0016812">
    <property type="term" value="F:hydrolase activity, acting on carbon-nitrogen (but not peptide) bonds, in cyclic amides"/>
    <property type="evidence" value="ECO:0007669"/>
    <property type="project" value="TreeGrafter"/>
</dbReference>
<dbReference type="InterPro" id="IPR013108">
    <property type="entry name" value="Amidohydro_3"/>
</dbReference>
<dbReference type="Gene3D" id="3.20.20.140">
    <property type="entry name" value="Metal-dependent hydrolases"/>
    <property type="match status" value="2"/>
</dbReference>
<evidence type="ECO:0000313" key="2">
    <source>
        <dbReference type="EMBL" id="NDY84015.1"/>
    </source>
</evidence>
<dbReference type="PANTHER" id="PTHR11647">
    <property type="entry name" value="HYDRANTOINASE/DIHYDROPYRIMIDINASE FAMILY MEMBER"/>
    <property type="match status" value="1"/>
</dbReference>
<keyword evidence="2" id="KW-0378">Hydrolase</keyword>
<sequence>MHDLLIRGAEVFDGQGRPSIIADVAIDQGKITRIGKVTESARQIVDASGLSLMPGIVDLHTHYDAQITWDNTMSPSPALGVTTAVIGNCGFGIAPCPADLRETMLKNLSVVEGMDLQALLTGVNWGFESFAQYMDQIREIGPYVNTAVFAGHSVIRTAVMGEAASTDAQATPEQLEKMRMLVKEAMQAGAVGFASSFSPNHSGFGGRPMPSTIASEHELRALTDVLGDCEKGVFMMATGSRASPEVMESIAASTKRPTFISTVLGMYNEATPTLGMEYYEKCAAAQDRGNPLYMLTSCQPLSFDFSLMDPYILLSHSAFDPIKDMDVKDMHKVYADPGFRAAFRENLRHPKPGILFLGNWANIEINQAATKEFVEFEGQTIKQIAAKLNVDPLDVFFDIALKEGLKTQFVGKFFNNSDEGVAPLLKHRAGVITLSDAGAHLIYMCDAGFGLHFLGHWVRETGQFSLAEGIRRLTSHPADCFRIAGRGRLVEGAAADMLMFDPKTVGISRLQKRADLPGGGSRMIREPKGVHGVWVNGIMVHDGTDYVMHKKGPGAVLTQFDR</sequence>
<dbReference type="InterPro" id="IPR050378">
    <property type="entry name" value="Metallo-dep_Hydrolases_sf"/>
</dbReference>
<name>A0A6B2R9R1_9BURK</name>
<protein>
    <submittedName>
        <fullName evidence="2">Amidohydrolase family protein</fullName>
    </submittedName>
</protein>
<dbReference type="SUPFAM" id="SSF51338">
    <property type="entry name" value="Composite domain of metallo-dependent hydrolases"/>
    <property type="match status" value="2"/>
</dbReference>
<dbReference type="SUPFAM" id="SSF51556">
    <property type="entry name" value="Metallo-dependent hydrolases"/>
    <property type="match status" value="1"/>
</dbReference>
<proteinExistence type="predicted"/>
<comment type="caution">
    <text evidence="2">The sequence shown here is derived from an EMBL/GenBank/DDBJ whole genome shotgun (WGS) entry which is preliminary data.</text>
</comment>
<dbReference type="Pfam" id="PF07969">
    <property type="entry name" value="Amidohydro_3"/>
    <property type="match status" value="1"/>
</dbReference>
<organism evidence="2">
    <name type="scientific">Sheuella amnicola</name>
    <dbReference type="NCBI Taxonomy" id="2707330"/>
    <lineage>
        <taxon>Bacteria</taxon>
        <taxon>Pseudomonadati</taxon>
        <taxon>Pseudomonadota</taxon>
        <taxon>Betaproteobacteria</taxon>
        <taxon>Burkholderiales</taxon>
        <taxon>Alcaligenaceae</taxon>
        <taxon>Sheuella</taxon>
    </lineage>
</organism>
<accession>A0A6B2R9R1</accession>
<dbReference type="InterPro" id="IPR032466">
    <property type="entry name" value="Metal_Hydrolase"/>
</dbReference>
<dbReference type="EMBL" id="JAAGRN010000008">
    <property type="protein sequence ID" value="NDY84015.1"/>
    <property type="molecule type" value="Genomic_DNA"/>
</dbReference>
<evidence type="ECO:0000259" key="1">
    <source>
        <dbReference type="Pfam" id="PF07969"/>
    </source>
</evidence>
<dbReference type="AlphaFoldDB" id="A0A6B2R9R1"/>